<dbReference type="GO" id="GO:0042742">
    <property type="term" value="P:defense response to bacterium"/>
    <property type="evidence" value="ECO:0007669"/>
    <property type="project" value="TreeGrafter"/>
</dbReference>
<feature type="compositionally biased region" description="Low complexity" evidence="1">
    <location>
        <begin position="159"/>
        <end position="176"/>
    </location>
</feature>
<dbReference type="InterPro" id="IPR038829">
    <property type="entry name" value="Leukosialin"/>
</dbReference>
<dbReference type="GO" id="GO:2000404">
    <property type="term" value="P:regulation of T cell migration"/>
    <property type="evidence" value="ECO:0007669"/>
    <property type="project" value="InterPro"/>
</dbReference>
<evidence type="ECO:0000256" key="2">
    <source>
        <dbReference type="SAM" id="Phobius"/>
    </source>
</evidence>
<reference evidence="4" key="1">
    <citation type="submission" date="2022-06" db="EMBL/GenBank/DDBJ databases">
        <authorList>
            <person name="Andreotti S."/>
            <person name="Wyler E."/>
        </authorList>
    </citation>
    <scope>NUCLEOTIDE SEQUENCE</scope>
</reference>
<comment type="caution">
    <text evidence="4">The sequence shown here is derived from an EMBL/GenBank/DDBJ whole genome shotgun (WGS) entry which is preliminary data.</text>
</comment>
<evidence type="ECO:0000256" key="3">
    <source>
        <dbReference type="SAM" id="SignalP"/>
    </source>
</evidence>
<feature type="region of interest" description="Disordered" evidence="1">
    <location>
        <begin position="146"/>
        <end position="176"/>
    </location>
</feature>
<feature type="chain" id="PRO_5043325645" evidence="3">
    <location>
        <begin position="18"/>
        <end position="387"/>
    </location>
</feature>
<evidence type="ECO:0000256" key="1">
    <source>
        <dbReference type="SAM" id="MobiDB-lite"/>
    </source>
</evidence>
<dbReference type="PANTHER" id="PTHR35265:SF1">
    <property type="entry name" value="LEUKOSIALIN"/>
    <property type="match status" value="1"/>
</dbReference>
<feature type="region of interest" description="Disordered" evidence="1">
    <location>
        <begin position="295"/>
        <end position="387"/>
    </location>
</feature>
<dbReference type="GO" id="GO:0050863">
    <property type="term" value="P:regulation of T cell activation"/>
    <property type="evidence" value="ECO:0007669"/>
    <property type="project" value="InterPro"/>
</dbReference>
<evidence type="ECO:0000313" key="5">
    <source>
        <dbReference type="Proteomes" id="UP001152836"/>
    </source>
</evidence>
<name>A0AAU9ZPB6_PHORO</name>
<dbReference type="GO" id="GO:0007166">
    <property type="term" value="P:cell surface receptor signaling pathway"/>
    <property type="evidence" value="ECO:0007669"/>
    <property type="project" value="TreeGrafter"/>
</dbReference>
<keyword evidence="2" id="KW-1133">Transmembrane helix</keyword>
<keyword evidence="5" id="KW-1185">Reference proteome</keyword>
<dbReference type="EMBL" id="CALSGD010001464">
    <property type="protein sequence ID" value="CAH6793140.1"/>
    <property type="molecule type" value="Genomic_DNA"/>
</dbReference>
<feature type="region of interest" description="Disordered" evidence="1">
    <location>
        <begin position="75"/>
        <end position="127"/>
    </location>
</feature>
<dbReference type="GO" id="GO:0050776">
    <property type="term" value="P:regulation of immune response"/>
    <property type="evidence" value="ECO:0007669"/>
    <property type="project" value="TreeGrafter"/>
</dbReference>
<sequence length="387" mass="39954">MALLLLLFGGFWTQVMSSTPALQPTMMLIPATSHKIPGLSETLSVKQTGSTRPDTVDTKETTSIWSQITFPLPSSPFGTSGLSPLGAPAGASMSTPVPEPTTSQEVSNKTSVKLPDVPSDPPATTASPVTDRTVIFASLETFKGSSASPVTMTTSSNETSGPSVTTTVSSKTSSPPVIMTTGSLGFSSETHGFPAAIATSSVESSSVAGGTPVSSIKISMMSTPEPLTTRTPHQGSSGMLLVPMLVALLVVLALVVILLLWRRRQKRRTGALTLSRGVKRNGVVDAWAGPARVPDEEATIATASGPGGNKGSEALEAEGSSQHPTLSTFFSRRKSRQGSLVLEELKSGPGPNLKGEEEPLVGSEDEAVETPTSDGLEAKDGAAPQSI</sequence>
<keyword evidence="2" id="KW-0812">Transmembrane</keyword>
<dbReference type="GO" id="GO:0009897">
    <property type="term" value="C:external side of plasma membrane"/>
    <property type="evidence" value="ECO:0007669"/>
    <property type="project" value="TreeGrafter"/>
</dbReference>
<proteinExistence type="predicted"/>
<dbReference type="GO" id="GO:0004888">
    <property type="term" value="F:transmembrane signaling receptor activity"/>
    <property type="evidence" value="ECO:0007669"/>
    <property type="project" value="InterPro"/>
</dbReference>
<feature type="signal peptide" evidence="3">
    <location>
        <begin position="1"/>
        <end position="17"/>
    </location>
</feature>
<keyword evidence="2" id="KW-0472">Membrane</keyword>
<organism evidence="4 5">
    <name type="scientific">Phodopus roborovskii</name>
    <name type="common">Roborovski's desert hamster</name>
    <name type="synonym">Cricetulus roborovskii</name>
    <dbReference type="NCBI Taxonomy" id="109678"/>
    <lineage>
        <taxon>Eukaryota</taxon>
        <taxon>Metazoa</taxon>
        <taxon>Chordata</taxon>
        <taxon>Craniata</taxon>
        <taxon>Vertebrata</taxon>
        <taxon>Euteleostomi</taxon>
        <taxon>Mammalia</taxon>
        <taxon>Eutheria</taxon>
        <taxon>Euarchontoglires</taxon>
        <taxon>Glires</taxon>
        <taxon>Rodentia</taxon>
        <taxon>Myomorpha</taxon>
        <taxon>Muroidea</taxon>
        <taxon>Cricetidae</taxon>
        <taxon>Cricetinae</taxon>
        <taxon>Phodopus</taxon>
    </lineage>
</organism>
<evidence type="ECO:0000313" key="4">
    <source>
        <dbReference type="EMBL" id="CAH6793140.1"/>
    </source>
</evidence>
<gene>
    <name evidence="4" type="primary">Spn</name>
    <name evidence="4" type="ORF">PHOROB_LOCUS9995</name>
</gene>
<dbReference type="AlphaFoldDB" id="A0AAU9ZPB6"/>
<feature type="compositionally biased region" description="Polar residues" evidence="1">
    <location>
        <begin position="319"/>
        <end position="330"/>
    </location>
</feature>
<accession>A0AAU9ZPB6</accession>
<feature type="transmembrane region" description="Helical" evidence="2">
    <location>
        <begin position="240"/>
        <end position="261"/>
    </location>
</feature>
<dbReference type="PANTHER" id="PTHR35265">
    <property type="entry name" value="LEUKOSIALIN"/>
    <property type="match status" value="1"/>
</dbReference>
<protein>
    <submittedName>
        <fullName evidence="4">Spn protein</fullName>
    </submittedName>
</protein>
<feature type="compositionally biased region" description="Polar residues" evidence="1">
    <location>
        <begin position="146"/>
        <end position="158"/>
    </location>
</feature>
<dbReference type="GO" id="GO:0031072">
    <property type="term" value="F:heat shock protein binding"/>
    <property type="evidence" value="ECO:0007669"/>
    <property type="project" value="TreeGrafter"/>
</dbReference>
<dbReference type="Proteomes" id="UP001152836">
    <property type="component" value="Unassembled WGS sequence"/>
</dbReference>
<feature type="compositionally biased region" description="Polar residues" evidence="1">
    <location>
        <begin position="92"/>
        <end position="111"/>
    </location>
</feature>
<keyword evidence="3" id="KW-0732">Signal</keyword>